<evidence type="ECO:0000313" key="2">
    <source>
        <dbReference type="Proteomes" id="UP001055185"/>
    </source>
</evidence>
<protein>
    <recommendedName>
        <fullName evidence="3">DUF1080 domain-containing protein</fullName>
    </recommendedName>
</protein>
<comment type="caution">
    <text evidence="1">The sequence shown here is derived from an EMBL/GenBank/DDBJ whole genome shotgun (WGS) entry which is preliminary data.</text>
</comment>
<proteinExistence type="predicted"/>
<evidence type="ECO:0008006" key="3">
    <source>
        <dbReference type="Google" id="ProtNLM"/>
    </source>
</evidence>
<dbReference type="AlphaFoldDB" id="A0AA37MYI3"/>
<reference evidence="1" key="1">
    <citation type="journal article" date="2022" name="Int. J. Syst. Evol. Microbiol.">
        <title>Genome-based, phenotypic and chemotaxonomic classification of Faecalibacterium strains: proposal of three novel species Faecalibacterium duncaniae sp. nov., Faecalibacterium hattorii sp. nov. and Faecalibacterium gallinarum sp. nov. .</title>
        <authorList>
            <person name="Sakamoto M."/>
            <person name="Sakurai N."/>
            <person name="Tanno H."/>
            <person name="Iino T."/>
            <person name="Ohkuma M."/>
            <person name="Endo A."/>
        </authorList>
    </citation>
    <scope>NUCLEOTIDE SEQUENCE</scope>
    <source>
        <strain evidence="1">JCM 17207</strain>
    </source>
</reference>
<keyword evidence="2" id="KW-1185">Reference proteome</keyword>
<evidence type="ECO:0000313" key="1">
    <source>
        <dbReference type="EMBL" id="GJN65146.1"/>
    </source>
</evidence>
<dbReference type="Gene3D" id="2.60.120.560">
    <property type="entry name" value="Exo-inulinase, domain 1"/>
    <property type="match status" value="1"/>
</dbReference>
<organism evidence="1 2">
    <name type="scientific">Faecalibacterium gallinarum</name>
    <dbReference type="NCBI Taxonomy" id="2903556"/>
    <lineage>
        <taxon>Bacteria</taxon>
        <taxon>Bacillati</taxon>
        <taxon>Bacillota</taxon>
        <taxon>Clostridia</taxon>
        <taxon>Eubacteriales</taxon>
        <taxon>Oscillospiraceae</taxon>
        <taxon>Faecalibacterium</taxon>
    </lineage>
</organism>
<dbReference type="RefSeq" id="WP_238317396.1">
    <property type="nucleotide sequence ID" value="NZ_BQKV01000065.1"/>
</dbReference>
<sequence>MKQNLSLSPEAFLPVHTGVEAAALPEGPALRVVKKDKLLRFDENTYARARGVKFRDGFLELKMKSRLLPDAPDFARGFIGVVFRANEENSEFESFYLRPTNGRSCPDPVRRAHGCQYFSYPGYTFEYFREFGIPGYEAPADIELDEWFTLKAVIQGSRAEFYLNGSAQPLLVVPALKHGAGAPGGVGIFVDIGTEAFVSDFTVTALD</sequence>
<name>A0AA37MYI3_9FIRM</name>
<gene>
    <name evidence="1" type="ORF">JCM17207_17710</name>
</gene>
<dbReference type="EMBL" id="BQKV01000065">
    <property type="protein sequence ID" value="GJN65146.1"/>
    <property type="molecule type" value="Genomic_DNA"/>
</dbReference>
<accession>A0AA37MYI3</accession>
<dbReference type="Proteomes" id="UP001055185">
    <property type="component" value="Unassembled WGS sequence"/>
</dbReference>